<keyword evidence="10 16" id="KW-0560">Oxidoreductase</keyword>
<evidence type="ECO:0000256" key="11">
    <source>
        <dbReference type="ARBA" id="ARBA00023004"/>
    </source>
</evidence>
<protein>
    <recommendedName>
        <fullName evidence="5">nitrate reductase (quinone)</fullName>
        <ecNumber evidence="5">1.7.5.1</ecNumber>
    </recommendedName>
</protein>
<evidence type="ECO:0000256" key="14">
    <source>
        <dbReference type="ARBA" id="ARBA00048294"/>
    </source>
</evidence>
<dbReference type="CDD" id="cd02776">
    <property type="entry name" value="MopB_CT_Nitrate-R-NarG-like"/>
    <property type="match status" value="1"/>
</dbReference>
<keyword evidence="6" id="KW-1003">Cell membrane</keyword>
<dbReference type="Gene3D" id="3.40.50.12440">
    <property type="match status" value="1"/>
</dbReference>
<comment type="cofactor">
    <cofactor evidence="2">
        <name>[4Fe-4S] cluster</name>
        <dbReference type="ChEBI" id="CHEBI:49883"/>
    </cofactor>
</comment>
<dbReference type="InterPro" id="IPR006657">
    <property type="entry name" value="MoPterin_dinucl-bd_dom"/>
</dbReference>
<dbReference type="Pfam" id="PF01568">
    <property type="entry name" value="Molydop_binding"/>
    <property type="match status" value="1"/>
</dbReference>
<evidence type="ECO:0000256" key="13">
    <source>
        <dbReference type="ARBA" id="ARBA00023136"/>
    </source>
</evidence>
<dbReference type="InterPro" id="IPR006656">
    <property type="entry name" value="Mopterin_OxRdtase"/>
</dbReference>
<keyword evidence="17" id="KW-1185">Reference proteome</keyword>
<dbReference type="EC" id="1.7.5.1" evidence="5"/>
<dbReference type="PANTHER" id="PTHR43105:SF2">
    <property type="entry name" value="RESPIRATORY NITRATE REDUCTASE 2 ALPHA CHAIN"/>
    <property type="match status" value="1"/>
</dbReference>
<sequence>MQKKKNKLLHSLKHLSWGNRINDGWTEESPRPRDWEKMYRARWQHDKVVRSTHGVNCTGSCSWKIHVKDGIITWETQQTDYPSTGDNFPDYEPRGCPRGASFSWYTYSPTRVKYPYVRGQLYELWKEELESAGNPVQAWENIVSDPGKREKYVKARGKGGFVRGSWKDVCDMIAASSIYTIKKYGPDRVVGFSPIPAMSMVSYAGGARFLSLIGGTILSFYDWYADLPPASPQVWGDQTDVPESGDWYNTKYFIIWGTNIPQTRTPDAHFMVESRYNGTKVVGVSPDYAEYDKFADIWLPAKAGTDGALAMAMTHVILKEFYVDQETPYFMEYAKQYTDLPFLIILDPKEGNYRTDRFLRASDIVSGEEHGEWKTVVWDETSGKMVIPNGTQGHRWDQGSKWNLDLTAADGSTINPKMSFLADSDEVAMVEFPYFAENTGGKVQRGVPAKRIKDVSGNELVISTVFDLMLAHTGVNRGLQGDYPTDYNDSNKPYTPAWQESITSVKKEHVIQVAREFADNAARTKGKSMIAMGGGTNHWFHSDQIYRAILNLVLLTGSQGVNGGGWAHYVGQEKVRPLEGFSQIAFANDWVKSPRFMNGTSFFYFVTEQFRYEYDQDEVQADWGGKYANMHPADFNALSARLGWLPSFPQLSQNSLDVLREARERNPDDQAVVQDIARQLADGSLDWAVENPNDPRNFPRVFFNWRSNLLGDSGKGHEYFVKHLIGGSDSVLSDFEQSWQPETINLAEKPPEGKVDLFVSIDFRMTSSGLFSDIILPAATWYEKHDISSTDLHPFVHPFNAAINPPWETKSDWDTFREITKVFSDMAKEHLPAQEDLVMSPLAHDTINEIAQPFGKVKDWRKGEVEPIPGKTMPNFNFVKRDYPNVYEMWTTIGPNIQSGYGTKGVKIPGERVYNDLLNRLGTCKREGIGKGQPDLYSDKQAINAILLMSGATNGRRAVEGWKSMEAKTGKTLRHISEGREEEDYTLDALTIQPRQAISTPVWSGLENDNRRYSPFTVNKEFNIPWHTLTGRQSFYLDHEVMLDYGEGLPLYRPPINKGPFMKGETEVENKEKSLTVRFLSPHQKWGIHTMFTDTDNMVQLFRGWQFIWLNEKDGASIGIKDNDWIEVYNRNGVVVARAVLTYRLPQGIAFMHHAQDRTMGVPGNTITKKRGGTHNSVTRIYPKATHMIGGYSQLSYGFNYYGPTGSQRDTMTVIRPLKEVDWLEN</sequence>
<evidence type="ECO:0000256" key="8">
    <source>
        <dbReference type="ARBA" id="ARBA00022505"/>
    </source>
</evidence>
<evidence type="ECO:0000256" key="1">
    <source>
        <dbReference type="ARBA" id="ARBA00001942"/>
    </source>
</evidence>
<keyword evidence="13" id="KW-0472">Membrane</keyword>
<evidence type="ECO:0000259" key="15">
    <source>
        <dbReference type="PROSITE" id="PS51669"/>
    </source>
</evidence>
<dbReference type="SUPFAM" id="SSF50692">
    <property type="entry name" value="ADC-like"/>
    <property type="match status" value="1"/>
</dbReference>
<reference evidence="16 17" key="1">
    <citation type="submission" date="2021-03" db="EMBL/GenBank/DDBJ databases">
        <title>Genomic Encyclopedia of Type Strains, Phase IV (KMG-IV): sequencing the most valuable type-strain genomes for metagenomic binning, comparative biology and taxonomic classification.</title>
        <authorList>
            <person name="Goeker M."/>
        </authorList>
    </citation>
    <scope>NUCLEOTIDE SEQUENCE [LARGE SCALE GENOMIC DNA]</scope>
    <source>
        <strain evidence="16 17">DSM 24738</strain>
    </source>
</reference>
<evidence type="ECO:0000256" key="9">
    <source>
        <dbReference type="ARBA" id="ARBA00022723"/>
    </source>
</evidence>
<feature type="domain" description="4Fe-4S Mo/W bis-MGD-type" evidence="15">
    <location>
        <begin position="46"/>
        <end position="110"/>
    </location>
</feature>
<evidence type="ECO:0000256" key="7">
    <source>
        <dbReference type="ARBA" id="ARBA00022485"/>
    </source>
</evidence>
<gene>
    <name evidence="16" type="ORF">J2Z37_003580</name>
</gene>
<proteinExistence type="inferred from homology"/>
<evidence type="ECO:0000256" key="10">
    <source>
        <dbReference type="ARBA" id="ARBA00023002"/>
    </source>
</evidence>
<comment type="catalytic activity">
    <reaction evidence="14">
        <text>nitrate + a quinol = a quinone + nitrite + H2O</text>
        <dbReference type="Rhea" id="RHEA:56144"/>
        <dbReference type="ChEBI" id="CHEBI:15377"/>
        <dbReference type="ChEBI" id="CHEBI:16301"/>
        <dbReference type="ChEBI" id="CHEBI:17632"/>
        <dbReference type="ChEBI" id="CHEBI:24646"/>
        <dbReference type="ChEBI" id="CHEBI:132124"/>
        <dbReference type="EC" id="1.7.5.1"/>
    </reaction>
</comment>
<evidence type="ECO:0000313" key="16">
    <source>
        <dbReference type="EMBL" id="MBP1933567.1"/>
    </source>
</evidence>
<dbReference type="InterPro" id="IPR037943">
    <property type="entry name" value="MopB_CT_Nitrate-R-NarG-like"/>
</dbReference>
<dbReference type="SUPFAM" id="SSF53706">
    <property type="entry name" value="Formate dehydrogenase/DMSO reductase, domains 1-3"/>
    <property type="match status" value="1"/>
</dbReference>
<accession>A0ABS4GTX0</accession>
<dbReference type="PANTHER" id="PTHR43105">
    <property type="entry name" value="RESPIRATORY NITRATE REDUCTASE"/>
    <property type="match status" value="1"/>
</dbReference>
<evidence type="ECO:0000256" key="3">
    <source>
        <dbReference type="ARBA" id="ARBA00004202"/>
    </source>
</evidence>
<keyword evidence="7" id="KW-0004">4Fe-4S</keyword>
<comment type="caution">
    <text evidence="16">The sequence shown here is derived from an EMBL/GenBank/DDBJ whole genome shotgun (WGS) entry which is preliminary data.</text>
</comment>
<comment type="similarity">
    <text evidence="4">Belongs to the prokaryotic molybdopterin-containing oxidoreductase family.</text>
</comment>
<comment type="cofactor">
    <cofactor evidence="1">
        <name>Mo-bis(molybdopterin guanine dinucleotide)</name>
        <dbReference type="ChEBI" id="CHEBI:60539"/>
    </cofactor>
</comment>
<evidence type="ECO:0000256" key="5">
    <source>
        <dbReference type="ARBA" id="ARBA00012500"/>
    </source>
</evidence>
<dbReference type="GO" id="GO:0016491">
    <property type="term" value="F:oxidoreductase activity"/>
    <property type="evidence" value="ECO:0007669"/>
    <property type="project" value="UniProtKB-KW"/>
</dbReference>
<name>A0ABS4GTX0_9BACL</name>
<organism evidence="16 17">
    <name type="scientific">Ammoniphilus resinae</name>
    <dbReference type="NCBI Taxonomy" id="861532"/>
    <lineage>
        <taxon>Bacteria</taxon>
        <taxon>Bacillati</taxon>
        <taxon>Bacillota</taxon>
        <taxon>Bacilli</taxon>
        <taxon>Bacillales</taxon>
        <taxon>Paenibacillaceae</taxon>
        <taxon>Aneurinibacillus group</taxon>
        <taxon>Ammoniphilus</taxon>
    </lineage>
</organism>
<dbReference type="InterPro" id="IPR027467">
    <property type="entry name" value="MopterinOxRdtase_cofactor_BS"/>
</dbReference>
<dbReference type="PROSITE" id="PS51669">
    <property type="entry name" value="4FE4S_MOW_BIS_MGD"/>
    <property type="match status" value="1"/>
</dbReference>
<dbReference type="Proteomes" id="UP001519343">
    <property type="component" value="Unassembled WGS sequence"/>
</dbReference>
<dbReference type="Pfam" id="PF00384">
    <property type="entry name" value="Molybdopterin"/>
    <property type="match status" value="1"/>
</dbReference>
<dbReference type="InterPro" id="IPR009010">
    <property type="entry name" value="Asp_de-COase-like_dom_sf"/>
</dbReference>
<keyword evidence="9" id="KW-0479">Metal-binding</keyword>
<keyword evidence="8" id="KW-0500">Molybdenum</keyword>
<dbReference type="InterPro" id="IPR050123">
    <property type="entry name" value="Prok_molybdopt-oxidoreductase"/>
</dbReference>
<dbReference type="InterPro" id="IPR006963">
    <property type="entry name" value="Mopterin_OxRdtase_4Fe-4S_dom"/>
</dbReference>
<evidence type="ECO:0000313" key="17">
    <source>
        <dbReference type="Proteomes" id="UP001519343"/>
    </source>
</evidence>
<dbReference type="Pfam" id="PF14710">
    <property type="entry name" value="Nitr_red_alph_N"/>
    <property type="match status" value="1"/>
</dbReference>
<dbReference type="SMART" id="SM00926">
    <property type="entry name" value="Molybdop_Fe4S4"/>
    <property type="match status" value="1"/>
</dbReference>
<dbReference type="RefSeq" id="WP_209811585.1">
    <property type="nucleotide sequence ID" value="NZ_JAGGKT010000012.1"/>
</dbReference>
<keyword evidence="12" id="KW-0411">Iron-sulfur</keyword>
<dbReference type="CDD" id="cd02750">
    <property type="entry name" value="MopB_Nitrate-R-NarG-like"/>
    <property type="match status" value="1"/>
</dbReference>
<dbReference type="InterPro" id="IPR044906">
    <property type="entry name" value="Nitr_red_alph_N_sf"/>
</dbReference>
<evidence type="ECO:0000256" key="4">
    <source>
        <dbReference type="ARBA" id="ARBA00010312"/>
    </source>
</evidence>
<dbReference type="PROSITE" id="PS00551">
    <property type="entry name" value="MOLYBDOPTERIN_PROK_1"/>
    <property type="match status" value="1"/>
</dbReference>
<dbReference type="InterPro" id="IPR006468">
    <property type="entry name" value="NarG"/>
</dbReference>
<evidence type="ECO:0000256" key="12">
    <source>
        <dbReference type="ARBA" id="ARBA00023014"/>
    </source>
</evidence>
<dbReference type="NCBIfam" id="TIGR01580">
    <property type="entry name" value="narG"/>
    <property type="match status" value="1"/>
</dbReference>
<dbReference type="EMBL" id="JAGGKT010000012">
    <property type="protein sequence ID" value="MBP1933567.1"/>
    <property type="molecule type" value="Genomic_DNA"/>
</dbReference>
<dbReference type="Gene3D" id="4.10.1200.10">
    <property type="entry name" value="nitrate reductase tail"/>
    <property type="match status" value="1"/>
</dbReference>
<keyword evidence="11" id="KW-0408">Iron</keyword>
<comment type="subcellular location">
    <subcellularLocation>
        <location evidence="3">Cell membrane</location>
        <topology evidence="3">Peripheral membrane protein</topology>
    </subcellularLocation>
</comment>
<dbReference type="InterPro" id="IPR028189">
    <property type="entry name" value="Nitr_red_alph_N"/>
</dbReference>
<evidence type="ECO:0000256" key="2">
    <source>
        <dbReference type="ARBA" id="ARBA00001966"/>
    </source>
</evidence>
<evidence type="ECO:0000256" key="6">
    <source>
        <dbReference type="ARBA" id="ARBA00022475"/>
    </source>
</evidence>